<protein>
    <submittedName>
        <fullName evidence="5">Coiled-coil domain containing 18</fullName>
    </submittedName>
</protein>
<evidence type="ECO:0000313" key="6">
    <source>
        <dbReference type="Proteomes" id="UP000694569"/>
    </source>
</evidence>
<feature type="coiled-coil region" evidence="4">
    <location>
        <begin position="995"/>
        <end position="1032"/>
    </location>
</feature>
<comment type="subcellular location">
    <subcellularLocation>
        <location evidence="1">Cytoplasm</location>
    </subcellularLocation>
</comment>
<organism evidence="5 6">
    <name type="scientific">Leptobrachium leishanense</name>
    <name type="common">Leishan spiny toad</name>
    <dbReference type="NCBI Taxonomy" id="445787"/>
    <lineage>
        <taxon>Eukaryota</taxon>
        <taxon>Metazoa</taxon>
        <taxon>Chordata</taxon>
        <taxon>Craniata</taxon>
        <taxon>Vertebrata</taxon>
        <taxon>Euteleostomi</taxon>
        <taxon>Amphibia</taxon>
        <taxon>Batrachia</taxon>
        <taxon>Anura</taxon>
        <taxon>Pelobatoidea</taxon>
        <taxon>Megophryidae</taxon>
        <taxon>Leptobrachium</taxon>
    </lineage>
</organism>
<dbReference type="Proteomes" id="UP000694569">
    <property type="component" value="Unplaced"/>
</dbReference>
<name>A0A8C5WGN3_9ANUR</name>
<evidence type="ECO:0000256" key="3">
    <source>
        <dbReference type="ARBA" id="ARBA00023054"/>
    </source>
</evidence>
<sequence length="1223" mass="141122">WAQGSAGGGTVLIPPSDGGFLGSMGTAARRMEKRYSMCEHSLNRVPLGLTLEDLEQPSLCEQQGNMVNTRNKVSAPRTLGTFFPSRSSPGAVSLRNAEDENKHLRSKVNSLQEQNASLASKNQSLADKLEVAQSKQVNTFLKTIETIWQKAEDGLQQSQDILAEKESILRKFREELKNVKVQLYDSSKQCKRAEKQRNAALLNAEELTRAFQQYKVNIAEKLEKVKSEEETLNKNFSNCEKQRTNLQERCMTLEQELESTKAHLRILQSEKSSGKESQACALTNNAELIALLTQSNQRVLRLEAELENKARVLNENIGLLQENKALKEHLAQQSRPLEVTQSQLRDSNAVQTMILAASLSFNNFFLRAQIFIKEAENKELQFRLLGDEGNAGFQALDAEPVKLISRHTDERDLQLETLCKQLQTKNERLTVQLKDIQDKLGKVQTEATSAKRSMAQRTSQFQVIQQELMEKASKTTSLQQELTKKSLKIATLQKLLEEKSMTCSTAAAKNAELEEELMSYKEQIFRLEENVRKEHEEVLSSFERSKQIYAEQQKELQNKIENLQCQLNMKSLHVTEQDHTLQVLQHDTESKQQQIESLDHILTETRRELDLHTKNASDTMRMLENQVEDETDKVRHLESALTLCKEELVLYLQQLEENRHSFSNQIKKKSEELQCLREEIKHRTQSLQETNEENVRLQQTLQQQQQMLQQGTTRIGELEDTQAESQQQVCQLELQIEKQRFTLEEQLRKSEEKLLAASQELELKREQVLELNDTIMYFNTAEKHVKKNDELELELLNVKKQLQKHVKHIQELEETLTKIHLSLEEKESIVQRLAEELRTCKQELEDRDHEILDMNEALKDRNWELKQRAAQLNKLDMSIREHKEETEQKITRLESDLEKARFEKENLLKQISCLDEKNQEMRNALCEKDFELLDKEQSINPLKMEIEKNRLTIQNMEKMVKTQELCISEQQQDSLDLSQEVRLARERMQVTHLELVETRQKLAEAHKESERLNQKLEAMDQLSREKVQHRQQDLEEAQDTICNLKTELDARNEVIKATNDVLILKESEITRLKARISGYNRIFSVKSQNTSILHSGSLNEFNSLESHKYDEASEHKPHKLCRSLSASDSSLVDLSSLDLPKSILEDLKNIATSDVTNTHGDIHHMSSNPTTADSSFNPLEYTVDMCETTSSDCTELGTLSGMLKYIQKEMKETPVSPGYSRIE</sequence>
<reference evidence="5" key="2">
    <citation type="submission" date="2025-09" db="UniProtKB">
        <authorList>
            <consortium name="Ensembl"/>
        </authorList>
    </citation>
    <scope>IDENTIFICATION</scope>
</reference>
<evidence type="ECO:0000256" key="2">
    <source>
        <dbReference type="ARBA" id="ARBA00022490"/>
    </source>
</evidence>
<dbReference type="AlphaFoldDB" id="A0A8C5WGN3"/>
<feature type="coiled-coil region" evidence="4">
    <location>
        <begin position="419"/>
        <end position="446"/>
    </location>
</feature>
<evidence type="ECO:0000313" key="5">
    <source>
        <dbReference type="Ensembl" id="ENSLLEP00000036793.1"/>
    </source>
</evidence>
<dbReference type="OrthoDB" id="2160759at2759"/>
<dbReference type="PANTHER" id="PTHR18875">
    <property type="entry name" value="SARCOMA ANTIGEN NY-SAR-24/CYTOSKELETAL PROTEIN SOJO"/>
    <property type="match status" value="1"/>
</dbReference>
<accession>A0A8C5WGN3</accession>
<proteinExistence type="predicted"/>
<dbReference type="PANTHER" id="PTHR18875:SF8">
    <property type="entry name" value="COILED-COIL DOMAIN-CONTAINING PROTEIN 18"/>
    <property type="match status" value="1"/>
</dbReference>
<keyword evidence="2" id="KW-0963">Cytoplasm</keyword>
<dbReference type="GO" id="GO:0005737">
    <property type="term" value="C:cytoplasm"/>
    <property type="evidence" value="ECO:0007669"/>
    <property type="project" value="UniProtKB-SubCell"/>
</dbReference>
<reference evidence="5" key="1">
    <citation type="submission" date="2025-08" db="UniProtKB">
        <authorList>
            <consortium name="Ensembl"/>
        </authorList>
    </citation>
    <scope>IDENTIFICATION</scope>
</reference>
<dbReference type="Ensembl" id="ENSLLET00000038214.1">
    <property type="protein sequence ID" value="ENSLLEP00000036793.1"/>
    <property type="gene ID" value="ENSLLEG00000023034.1"/>
</dbReference>
<evidence type="ECO:0000256" key="1">
    <source>
        <dbReference type="ARBA" id="ARBA00004496"/>
    </source>
</evidence>
<feature type="coiled-coil region" evidence="4">
    <location>
        <begin position="496"/>
        <end position="573"/>
    </location>
</feature>
<feature type="coiled-coil region" evidence="4">
    <location>
        <begin position="94"/>
        <end position="128"/>
    </location>
</feature>
<feature type="coiled-coil region" evidence="4">
    <location>
        <begin position="613"/>
        <end position="924"/>
    </location>
</feature>
<evidence type="ECO:0000256" key="4">
    <source>
        <dbReference type="SAM" id="Coils"/>
    </source>
</evidence>
<keyword evidence="6" id="KW-1185">Reference proteome</keyword>
<gene>
    <name evidence="5" type="primary">CCDC18</name>
</gene>
<feature type="coiled-coil region" evidence="4">
    <location>
        <begin position="155"/>
        <end position="323"/>
    </location>
</feature>
<dbReference type="GeneTree" id="ENSGT00940000153190"/>
<keyword evidence="3 4" id="KW-0175">Coiled coil</keyword>